<dbReference type="PANTHER" id="PTHR14969:SF13">
    <property type="entry name" value="AT30094P"/>
    <property type="match status" value="1"/>
</dbReference>
<dbReference type="Gene3D" id="1.20.144.10">
    <property type="entry name" value="Phosphatidic acid phosphatase type 2/haloperoxidase"/>
    <property type="match status" value="1"/>
</dbReference>
<dbReference type="Proteomes" id="UP000290932">
    <property type="component" value="Unassembled WGS sequence"/>
</dbReference>
<proteinExistence type="predicted"/>
<dbReference type="InterPro" id="IPR036938">
    <property type="entry name" value="PAP2/HPO_sf"/>
</dbReference>
<comment type="caution">
    <text evidence="3">The sequence shown here is derived from an EMBL/GenBank/DDBJ whole genome shotgun (WGS) entry which is preliminary data.</text>
</comment>
<evidence type="ECO:0000259" key="2">
    <source>
        <dbReference type="SMART" id="SM00014"/>
    </source>
</evidence>
<dbReference type="InterPro" id="IPR000326">
    <property type="entry name" value="PAP2/HPO"/>
</dbReference>
<keyword evidence="1" id="KW-0472">Membrane</keyword>
<feature type="transmembrane region" description="Helical" evidence="1">
    <location>
        <begin position="141"/>
        <end position="159"/>
    </location>
</feature>
<evidence type="ECO:0000256" key="1">
    <source>
        <dbReference type="SAM" id="Phobius"/>
    </source>
</evidence>
<feature type="transmembrane region" description="Helical" evidence="1">
    <location>
        <begin position="179"/>
        <end position="199"/>
    </location>
</feature>
<accession>A0A498H2A0</accession>
<feature type="domain" description="Phosphatidic acid phosphatase type 2/haloperoxidase" evidence="2">
    <location>
        <begin position="51"/>
        <end position="159"/>
    </location>
</feature>
<sequence length="328" mass="35539">MDLQILIIQMLQSLSPSLDAPMRLFSFLGQPEFYLLLIPFFYWCRDPRLGFRLGILLGLSGGVNDVLKTVFHMPRPYWVSPEVAALNSYPSFGLPSAHAQGAVTFWGYLAANIRRRWFSLFAAVLVILIGVSRIYEGVHYPMDTVAGWLVGLAVLAVFLRLEDPVGLRLARLTVPRQVLLAFAASLVLLAFSGLALAALGDWQVPEAWKAGALERSGEPIDPLFPRDSIVAAGLLFGFAAGGAAQARTGSMCAVERRPGPLLARYAVGIGVTGVIWYVFGLAIPGGESLAAYVLIYLRAATAAAWVSFGAPELFTRMNLAGSVHDETR</sequence>
<organism evidence="3 4">
    <name type="scientific">Methanoculleus taiwanensis</name>
    <dbReference type="NCBI Taxonomy" id="1550565"/>
    <lineage>
        <taxon>Archaea</taxon>
        <taxon>Methanobacteriati</taxon>
        <taxon>Methanobacteriota</taxon>
        <taxon>Stenosarchaea group</taxon>
        <taxon>Methanomicrobia</taxon>
        <taxon>Methanomicrobiales</taxon>
        <taxon>Methanomicrobiaceae</taxon>
        <taxon>Methanoculleus</taxon>
    </lineage>
</organism>
<keyword evidence="4" id="KW-1185">Reference proteome</keyword>
<reference evidence="3 4" key="1">
    <citation type="journal article" date="2015" name="Int. J. Syst. Evol. Microbiol.">
        <title>Methanoculleus taiwanensis sp. nov., a methanogen isolated from deep marine sediment at the deformation front area near Taiwan.</title>
        <authorList>
            <person name="Weng C.Y."/>
            <person name="Chen S.C."/>
            <person name="Lai M.C."/>
            <person name="Wu S.Y."/>
            <person name="Lin S."/>
            <person name="Yang T.F."/>
            <person name="Chen P.C."/>
        </authorList>
    </citation>
    <scope>NUCLEOTIDE SEQUENCE [LARGE SCALE GENOMIC DNA]</scope>
    <source>
        <strain evidence="3 4">CYW4</strain>
    </source>
</reference>
<feature type="transmembrane region" description="Helical" evidence="1">
    <location>
        <begin position="117"/>
        <end position="135"/>
    </location>
</feature>
<name>A0A498H2A0_9EURY</name>
<dbReference type="SUPFAM" id="SSF48317">
    <property type="entry name" value="Acid phosphatase/Vanadium-dependent haloperoxidase"/>
    <property type="match status" value="1"/>
</dbReference>
<feature type="transmembrane region" description="Helical" evidence="1">
    <location>
        <begin position="261"/>
        <end position="283"/>
    </location>
</feature>
<dbReference type="RefSeq" id="WP_128692932.1">
    <property type="nucleotide sequence ID" value="NZ_LHQS01000001.1"/>
</dbReference>
<dbReference type="Pfam" id="PF01569">
    <property type="entry name" value="PAP2"/>
    <property type="match status" value="1"/>
</dbReference>
<keyword evidence="1" id="KW-0812">Transmembrane</keyword>
<keyword evidence="1" id="KW-1133">Transmembrane helix</keyword>
<gene>
    <name evidence="3" type="ORF">ABH15_03315</name>
</gene>
<feature type="transmembrane region" description="Helical" evidence="1">
    <location>
        <begin position="24"/>
        <end position="44"/>
    </location>
</feature>
<dbReference type="EMBL" id="LHQS01000001">
    <property type="protein sequence ID" value="RXE57161.1"/>
    <property type="molecule type" value="Genomic_DNA"/>
</dbReference>
<dbReference type="PANTHER" id="PTHR14969">
    <property type="entry name" value="SPHINGOSINE-1-PHOSPHATE PHOSPHOHYDROLASE"/>
    <property type="match status" value="1"/>
</dbReference>
<evidence type="ECO:0000313" key="3">
    <source>
        <dbReference type="EMBL" id="RXE57161.1"/>
    </source>
</evidence>
<dbReference type="AlphaFoldDB" id="A0A498H2A0"/>
<evidence type="ECO:0000313" key="4">
    <source>
        <dbReference type="Proteomes" id="UP000290932"/>
    </source>
</evidence>
<dbReference type="SMART" id="SM00014">
    <property type="entry name" value="acidPPc"/>
    <property type="match status" value="1"/>
</dbReference>
<dbReference type="OrthoDB" id="10182at2157"/>
<feature type="transmembrane region" description="Helical" evidence="1">
    <location>
        <begin position="289"/>
        <end position="308"/>
    </location>
</feature>
<protein>
    <submittedName>
        <fullName evidence="3">Phosphoesterase PA-phosphatase</fullName>
    </submittedName>
</protein>
<feature type="transmembrane region" description="Helical" evidence="1">
    <location>
        <begin position="229"/>
        <end position="249"/>
    </location>
</feature>